<comment type="caution">
    <text evidence="3">The sequence shown here is derived from an EMBL/GenBank/DDBJ whole genome shotgun (WGS) entry which is preliminary data.</text>
</comment>
<dbReference type="InterPro" id="IPR003959">
    <property type="entry name" value="ATPase_AAA_core"/>
</dbReference>
<dbReference type="GO" id="GO:0005524">
    <property type="term" value="F:ATP binding"/>
    <property type="evidence" value="ECO:0007669"/>
    <property type="project" value="InterPro"/>
</dbReference>
<dbReference type="CDD" id="cd19481">
    <property type="entry name" value="RecA-like_protease"/>
    <property type="match status" value="1"/>
</dbReference>
<dbReference type="AlphaFoldDB" id="A0A7C1B3F5"/>
<reference evidence="3" key="1">
    <citation type="journal article" date="2020" name="mSystems">
        <title>Genome- and Community-Level Interaction Insights into Carbon Utilization and Element Cycling Functions of Hydrothermarchaeota in Hydrothermal Sediment.</title>
        <authorList>
            <person name="Zhou Z."/>
            <person name="Liu Y."/>
            <person name="Xu W."/>
            <person name="Pan J."/>
            <person name="Luo Z.H."/>
            <person name="Li M."/>
        </authorList>
    </citation>
    <scope>NUCLEOTIDE SEQUENCE [LARGE SCALE GENOMIC DNA]</scope>
    <source>
        <strain evidence="3">HyVt-237</strain>
    </source>
</reference>
<dbReference type="InterPro" id="IPR027417">
    <property type="entry name" value="P-loop_NTPase"/>
</dbReference>
<dbReference type="GO" id="GO:0016887">
    <property type="term" value="F:ATP hydrolysis activity"/>
    <property type="evidence" value="ECO:0007669"/>
    <property type="project" value="InterPro"/>
</dbReference>
<evidence type="ECO:0000313" key="3">
    <source>
        <dbReference type="EMBL" id="HDM90019.1"/>
    </source>
</evidence>
<feature type="domain" description="AAA+ ATPase" evidence="2">
    <location>
        <begin position="189"/>
        <end position="316"/>
    </location>
</feature>
<dbReference type="SMART" id="SM00382">
    <property type="entry name" value="AAA"/>
    <property type="match status" value="1"/>
</dbReference>
<protein>
    <submittedName>
        <fullName evidence="3">AAA family ATPase</fullName>
    </submittedName>
</protein>
<accession>A0A7C1B3F5</accession>
<comment type="similarity">
    <text evidence="1">Belongs to the AAA ATPase family. BCS1 subfamily.</text>
</comment>
<dbReference type="InterPro" id="IPR003593">
    <property type="entry name" value="AAA+_ATPase"/>
</dbReference>
<evidence type="ECO:0000259" key="2">
    <source>
        <dbReference type="SMART" id="SM00382"/>
    </source>
</evidence>
<dbReference type="SUPFAM" id="SSF52540">
    <property type="entry name" value="P-loop containing nucleoside triphosphate hydrolases"/>
    <property type="match status" value="1"/>
</dbReference>
<dbReference type="Gene3D" id="3.40.50.300">
    <property type="entry name" value="P-loop containing nucleotide triphosphate hydrolases"/>
    <property type="match status" value="1"/>
</dbReference>
<dbReference type="Proteomes" id="UP000885931">
    <property type="component" value="Unassembled WGS sequence"/>
</dbReference>
<gene>
    <name evidence="3" type="ORF">ENG67_02290</name>
</gene>
<dbReference type="EMBL" id="DRBW01000084">
    <property type="protein sequence ID" value="HDM90019.1"/>
    <property type="molecule type" value="Genomic_DNA"/>
</dbReference>
<dbReference type="InterPro" id="IPR050747">
    <property type="entry name" value="Mitochondrial_chaperone_BCS1"/>
</dbReference>
<evidence type="ECO:0000256" key="1">
    <source>
        <dbReference type="ARBA" id="ARBA00007448"/>
    </source>
</evidence>
<dbReference type="Pfam" id="PF00004">
    <property type="entry name" value="AAA"/>
    <property type="match status" value="1"/>
</dbReference>
<name>A0A7C1B3F5_UNCW3</name>
<dbReference type="PANTHER" id="PTHR23070">
    <property type="entry name" value="BCS1 AAA-TYPE ATPASE"/>
    <property type="match status" value="1"/>
</dbReference>
<proteinExistence type="inferred from homology"/>
<sequence length="396" mass="45901">MGKKGKGGSRMSFLEYAVKYIASERRHSPGSKRGMEQHSHTNIYPGFLFPFLSRALRDLCPSPIWLEKGRIVEMFDSPEKHFPFGTFLDEEFQVIVDVYPQRGDIHIRVDSPDPALSENFLKRLEEKFKEVFVGGYFQISYGVSRVERVDSLPELGSLSLDRRKLERIHRDIIGHFDLVPHLKKRGYSTSLSVLFHGRPGTGKTYTIKAIVKEFVRRGIPVFNMTGMDPSEFIVAVRFFEFLPRAVFIYEDIDTVGVRGRYSYHDYLQSSYLSLLDGLNEVDNRVFIFTTNFYEELDEAFKRPGRIDLTLKFEAEPEEVIASVEPLLETAPEEFRENIRRLILEKKLTYAEAHSILQAALKREIYEEKLPDYEELKRHFQEETGTSARTKRLGFGG</sequence>
<organism evidence="3">
    <name type="scientific">candidate division WOR-3 bacterium</name>
    <dbReference type="NCBI Taxonomy" id="2052148"/>
    <lineage>
        <taxon>Bacteria</taxon>
        <taxon>Bacteria division WOR-3</taxon>
    </lineage>
</organism>